<name>A0AAD3SCF7_NEPGR</name>
<comment type="caution">
    <text evidence="1">The sequence shown here is derived from an EMBL/GenBank/DDBJ whole genome shotgun (WGS) entry which is preliminary data.</text>
</comment>
<reference evidence="1" key="1">
    <citation type="submission" date="2023-05" db="EMBL/GenBank/DDBJ databases">
        <title>Nepenthes gracilis genome sequencing.</title>
        <authorList>
            <person name="Fukushima K."/>
        </authorList>
    </citation>
    <scope>NUCLEOTIDE SEQUENCE</scope>
    <source>
        <strain evidence="1">SING2019-196</strain>
    </source>
</reference>
<sequence length="119" mass="13336">MHAIATRTSAPAGQCHFSSSKNIRTALQDQQNTNWRQQAYYQCTVLAQQPTQAQQRKGALASKIPASTQCHTAATGASTPLHFPFFRSTTQHPTDEHPCIQDKWAQLKTSTRDIFSRHQ</sequence>
<protein>
    <submittedName>
        <fullName evidence="1">Uncharacterized protein</fullName>
    </submittedName>
</protein>
<organism evidence="1 2">
    <name type="scientific">Nepenthes gracilis</name>
    <name type="common">Slender pitcher plant</name>
    <dbReference type="NCBI Taxonomy" id="150966"/>
    <lineage>
        <taxon>Eukaryota</taxon>
        <taxon>Viridiplantae</taxon>
        <taxon>Streptophyta</taxon>
        <taxon>Embryophyta</taxon>
        <taxon>Tracheophyta</taxon>
        <taxon>Spermatophyta</taxon>
        <taxon>Magnoliopsida</taxon>
        <taxon>eudicotyledons</taxon>
        <taxon>Gunneridae</taxon>
        <taxon>Pentapetalae</taxon>
        <taxon>Caryophyllales</taxon>
        <taxon>Nepenthaceae</taxon>
        <taxon>Nepenthes</taxon>
    </lineage>
</organism>
<evidence type="ECO:0000313" key="2">
    <source>
        <dbReference type="Proteomes" id="UP001279734"/>
    </source>
</evidence>
<accession>A0AAD3SCF7</accession>
<proteinExistence type="predicted"/>
<keyword evidence="2" id="KW-1185">Reference proteome</keyword>
<evidence type="ECO:0000313" key="1">
    <source>
        <dbReference type="EMBL" id="GMH08497.1"/>
    </source>
</evidence>
<gene>
    <name evidence="1" type="ORF">Nepgr_010337</name>
</gene>
<dbReference type="Proteomes" id="UP001279734">
    <property type="component" value="Unassembled WGS sequence"/>
</dbReference>
<dbReference type="EMBL" id="BSYO01000008">
    <property type="protein sequence ID" value="GMH08497.1"/>
    <property type="molecule type" value="Genomic_DNA"/>
</dbReference>
<dbReference type="AlphaFoldDB" id="A0AAD3SCF7"/>